<dbReference type="AlphaFoldDB" id="A0A7S1BAW7"/>
<sequence>MGKNSKRRAKNAVKVVTTGEASASEEPAAGTANGGIGAGGTRGKKGKKKKGQRQRIRGSAMTHRESSRSPTAGDEHAYRHENALAAAAAAAKDISAASPMQKGAVSSGWYGEDLKEEEQPTTVKEKEETEAKKEEKKKEPAVEIEGKIEAFTTTKTAPKKEEEKVETTVVEEKIETTKEKTISEVQLLAAETATEIPDNSNLPTGLAAFLTSDAGVKIPHEQAVLARRLCIEAGQSHLFASSSSPEQQISLLRQLYDVHASTPGKDGLIGYVDRAKKLLLDSRTGVNPLQGFVPKVPRGETLDLSKENFEKYVQMENMGLQELGKCGFVLVAGGLGERLGYNGIKIGLPTEMTTETPYIQLYIETILAYQKKYSKGKRLPLCIMTSGDTNEGTIALLKANHYFGMRSDQITIVQQSAGVAALTDDQAHIALDEDNPHCILRKPHGHGDIHALMYSCGVAKRWAAQGIKWAVFFQDTNGLGFHCLSAALGVSVKNKFLMNSIATPRFAKQAIGGITRLENASTGATRTINIEYNQLDPLLRSTGFPEGDVADPKTGFSPYPGNINQLIFSLPVYSNVLDRTEGAMPEFVNPKYADDTKTKFKKPTRLECMMQDFPTVLTAEESKDVGFTSFPSNICFSPVKNTTTDGIALQKKGVAPGVAASGEADQHAAQVAILRAIGCQIEEPQPSTFNGITVLMEPALVLRPGLVSSIADYQRVFPNPSRIKISARSTLVVNGPGVIIEGLDLDGALVVDGSPSGAQGVIVDLTVQNAGWSRVSVEGSENEVVAMRGYEVQKEESRYLIVNEDGAVVDAASRSSFAHSREYDAYAHDAKENDVETAAKKEPPCFCVIQ</sequence>
<comment type="cofactor">
    <cofactor evidence="1">
        <name>Mn(2+)</name>
        <dbReference type="ChEBI" id="CHEBI:29035"/>
    </cofactor>
</comment>
<feature type="compositionally biased region" description="Gly residues" evidence="8">
    <location>
        <begin position="32"/>
        <end position="41"/>
    </location>
</feature>
<dbReference type="SUPFAM" id="SSF53448">
    <property type="entry name" value="Nucleotide-diphospho-sugar transferases"/>
    <property type="match status" value="1"/>
</dbReference>
<feature type="region of interest" description="Disordered" evidence="8">
    <location>
        <begin position="95"/>
        <end position="140"/>
    </location>
</feature>
<keyword evidence="4" id="KW-0548">Nucleotidyltransferase</keyword>
<evidence type="ECO:0000256" key="6">
    <source>
        <dbReference type="ARBA" id="ARBA00039080"/>
    </source>
</evidence>
<comment type="similarity">
    <text evidence="5">Belongs to the USP family.</text>
</comment>
<feature type="compositionally biased region" description="Basic and acidic residues" evidence="8">
    <location>
        <begin position="123"/>
        <end position="140"/>
    </location>
</feature>
<dbReference type="GO" id="GO:0051748">
    <property type="term" value="F:UTP-monosaccharide-1-phosphate uridylyltransferase activity"/>
    <property type="evidence" value="ECO:0007669"/>
    <property type="project" value="UniProtKB-EC"/>
</dbReference>
<evidence type="ECO:0000256" key="3">
    <source>
        <dbReference type="ARBA" id="ARBA00022679"/>
    </source>
</evidence>
<feature type="compositionally biased region" description="Basic residues" evidence="8">
    <location>
        <begin position="42"/>
        <end position="56"/>
    </location>
</feature>
<evidence type="ECO:0000256" key="2">
    <source>
        <dbReference type="ARBA" id="ARBA00001946"/>
    </source>
</evidence>
<keyword evidence="3" id="KW-0808">Transferase</keyword>
<dbReference type="EC" id="2.7.7.64" evidence="6"/>
<feature type="compositionally biased region" description="Basic residues" evidence="8">
    <location>
        <begin position="1"/>
        <end position="11"/>
    </location>
</feature>
<evidence type="ECO:0000313" key="9">
    <source>
        <dbReference type="EMBL" id="CAD8880190.1"/>
    </source>
</evidence>
<dbReference type="Gene3D" id="3.90.550.10">
    <property type="entry name" value="Spore Coat Polysaccharide Biosynthesis Protein SpsA, Chain A"/>
    <property type="match status" value="1"/>
</dbReference>
<feature type="compositionally biased region" description="Low complexity" evidence="8">
    <location>
        <begin position="17"/>
        <end position="31"/>
    </location>
</feature>
<evidence type="ECO:0000256" key="7">
    <source>
        <dbReference type="ARBA" id="ARBA00048259"/>
    </source>
</evidence>
<dbReference type="Pfam" id="PF01704">
    <property type="entry name" value="UDPGP"/>
    <property type="match status" value="1"/>
</dbReference>
<proteinExistence type="inferred from homology"/>
<reference evidence="9" key="1">
    <citation type="submission" date="2021-01" db="EMBL/GenBank/DDBJ databases">
        <authorList>
            <person name="Corre E."/>
            <person name="Pelletier E."/>
            <person name="Niang G."/>
            <person name="Scheremetjew M."/>
            <person name="Finn R."/>
            <person name="Kale V."/>
            <person name="Holt S."/>
            <person name="Cochrane G."/>
            <person name="Meng A."/>
            <person name="Brown T."/>
            <person name="Cohen L."/>
        </authorList>
    </citation>
    <scope>NUCLEOTIDE SEQUENCE</scope>
    <source>
        <strain evidence="9">308</strain>
    </source>
</reference>
<evidence type="ECO:0000256" key="8">
    <source>
        <dbReference type="SAM" id="MobiDB-lite"/>
    </source>
</evidence>
<evidence type="ECO:0000256" key="5">
    <source>
        <dbReference type="ARBA" id="ARBA00038047"/>
    </source>
</evidence>
<dbReference type="PANTHER" id="PTHR11952">
    <property type="entry name" value="UDP- GLUCOSE PYROPHOSPHORYLASE"/>
    <property type="match status" value="1"/>
</dbReference>
<comment type="cofactor">
    <cofactor evidence="2">
        <name>Mg(2+)</name>
        <dbReference type="ChEBI" id="CHEBI:18420"/>
    </cofactor>
</comment>
<comment type="catalytic activity">
    <reaction evidence="7">
        <text>a monosaccharide 1-phosphate + UTP + H(+) = a UDP-monosaccharide + diphosphate</text>
        <dbReference type="Rhea" id="RHEA:13205"/>
        <dbReference type="ChEBI" id="CHEBI:15378"/>
        <dbReference type="ChEBI" id="CHEBI:33019"/>
        <dbReference type="ChEBI" id="CHEBI:46398"/>
        <dbReference type="ChEBI" id="CHEBI:140358"/>
        <dbReference type="ChEBI" id="CHEBI:140359"/>
        <dbReference type="EC" id="2.7.7.64"/>
    </reaction>
</comment>
<dbReference type="InterPro" id="IPR029044">
    <property type="entry name" value="Nucleotide-diphossugar_trans"/>
</dbReference>
<dbReference type="PANTHER" id="PTHR11952:SF9">
    <property type="entry name" value="UDP-SUGAR PYROPHOSPHORYLASE"/>
    <property type="match status" value="1"/>
</dbReference>
<accession>A0A7S1BAW7</accession>
<dbReference type="InterPro" id="IPR039741">
    <property type="entry name" value="UDP-sugar_pyrophosphorylase"/>
</dbReference>
<evidence type="ECO:0000256" key="1">
    <source>
        <dbReference type="ARBA" id="ARBA00001936"/>
    </source>
</evidence>
<dbReference type="Gene3D" id="2.160.10.30">
    <property type="match status" value="1"/>
</dbReference>
<feature type="region of interest" description="Disordered" evidence="8">
    <location>
        <begin position="1"/>
        <end position="78"/>
    </location>
</feature>
<gene>
    <name evidence="9" type="ORF">CHYS00102_LOCUS7375</name>
</gene>
<organism evidence="9">
    <name type="scientific">Corethron hystrix</name>
    <dbReference type="NCBI Taxonomy" id="216773"/>
    <lineage>
        <taxon>Eukaryota</taxon>
        <taxon>Sar</taxon>
        <taxon>Stramenopiles</taxon>
        <taxon>Ochrophyta</taxon>
        <taxon>Bacillariophyta</taxon>
        <taxon>Coscinodiscophyceae</taxon>
        <taxon>Corethrophycidae</taxon>
        <taxon>Corethrales</taxon>
        <taxon>Corethraceae</taxon>
        <taxon>Corethron</taxon>
    </lineage>
</organism>
<dbReference type="GO" id="GO:0003977">
    <property type="term" value="F:UDP-N-acetylglucosamine diphosphorylase activity"/>
    <property type="evidence" value="ECO:0007669"/>
    <property type="project" value="TreeGrafter"/>
</dbReference>
<dbReference type="EMBL" id="HBFR01010188">
    <property type="protein sequence ID" value="CAD8880190.1"/>
    <property type="molecule type" value="Transcribed_RNA"/>
</dbReference>
<protein>
    <recommendedName>
        <fullName evidence="6">UTP-monosaccharide-1-phosphate uridylyltransferase</fullName>
        <ecNumber evidence="6">2.7.7.64</ecNumber>
    </recommendedName>
</protein>
<feature type="compositionally biased region" description="Basic and acidic residues" evidence="8">
    <location>
        <begin position="62"/>
        <end position="78"/>
    </location>
</feature>
<dbReference type="GO" id="GO:0006048">
    <property type="term" value="P:UDP-N-acetylglucosamine biosynthetic process"/>
    <property type="evidence" value="ECO:0007669"/>
    <property type="project" value="TreeGrafter"/>
</dbReference>
<name>A0A7S1BAW7_9STRA</name>
<dbReference type="InterPro" id="IPR002618">
    <property type="entry name" value="UDPGP_fam"/>
</dbReference>
<evidence type="ECO:0000256" key="4">
    <source>
        <dbReference type="ARBA" id="ARBA00022695"/>
    </source>
</evidence>